<dbReference type="RefSeq" id="WP_107108375.1">
    <property type="nucleotide sequence ID" value="NZ_JACHBI010000003.1"/>
</dbReference>
<organism evidence="2 3">
    <name type="scientific">Rhizobium paranaense</name>
    <dbReference type="NCBI Taxonomy" id="1650438"/>
    <lineage>
        <taxon>Bacteria</taxon>
        <taxon>Pseudomonadati</taxon>
        <taxon>Pseudomonadota</taxon>
        <taxon>Alphaproteobacteria</taxon>
        <taxon>Hyphomicrobiales</taxon>
        <taxon>Rhizobiaceae</taxon>
        <taxon>Rhizobium/Agrobacterium group</taxon>
        <taxon>Rhizobium</taxon>
    </lineage>
</organism>
<dbReference type="Proteomes" id="UP000549882">
    <property type="component" value="Unassembled WGS sequence"/>
</dbReference>
<proteinExistence type="predicted"/>
<feature type="chain" id="PRO_5031218523" description="Acid stress chaperone HdeA" evidence="1">
    <location>
        <begin position="22"/>
        <end position="88"/>
    </location>
</feature>
<gene>
    <name evidence="2" type="ORF">GGD50_002121</name>
</gene>
<evidence type="ECO:0000256" key="1">
    <source>
        <dbReference type="SAM" id="SignalP"/>
    </source>
</evidence>
<protein>
    <recommendedName>
        <fullName evidence="4">Acid stress chaperone HdeA</fullName>
    </recommendedName>
</protein>
<evidence type="ECO:0000313" key="3">
    <source>
        <dbReference type="Proteomes" id="UP000549882"/>
    </source>
</evidence>
<keyword evidence="3" id="KW-1185">Reference proteome</keyword>
<accession>A0A7W8XQ31</accession>
<name>A0A7W8XQ31_9HYPH</name>
<dbReference type="AlphaFoldDB" id="A0A7W8XQ31"/>
<dbReference type="EMBL" id="JACHBI010000003">
    <property type="protein sequence ID" value="MBB5573508.1"/>
    <property type="molecule type" value="Genomic_DNA"/>
</dbReference>
<evidence type="ECO:0000313" key="2">
    <source>
        <dbReference type="EMBL" id="MBB5573508.1"/>
    </source>
</evidence>
<feature type="signal peptide" evidence="1">
    <location>
        <begin position="1"/>
        <end position="21"/>
    </location>
</feature>
<sequence>MVRTPALSFAFLMLALSTLSAATVDPATVTCKEYNSDSHQGMQDIISAVYDATRGDPKLGTLKESKLGETIDKACAANPDAKVIDALH</sequence>
<reference evidence="2 3" key="1">
    <citation type="submission" date="2020-08" db="EMBL/GenBank/DDBJ databases">
        <title>Genomic Encyclopedia of Type Strains, Phase IV (KMG-V): Genome sequencing to study the core and pangenomes of soil and plant-associated prokaryotes.</title>
        <authorList>
            <person name="Whitman W."/>
        </authorList>
    </citation>
    <scope>NUCLEOTIDE SEQUENCE [LARGE SCALE GENOMIC DNA]</scope>
    <source>
        <strain evidence="2 3">SEMIA 4064</strain>
    </source>
</reference>
<comment type="caution">
    <text evidence="2">The sequence shown here is derived from an EMBL/GenBank/DDBJ whole genome shotgun (WGS) entry which is preliminary data.</text>
</comment>
<evidence type="ECO:0008006" key="4">
    <source>
        <dbReference type="Google" id="ProtNLM"/>
    </source>
</evidence>
<keyword evidence="1" id="KW-0732">Signal</keyword>